<proteinExistence type="predicted"/>
<dbReference type="AlphaFoldDB" id="A0A0L8VD21"/>
<evidence type="ECO:0000313" key="2">
    <source>
        <dbReference type="EMBL" id="KOH46077.1"/>
    </source>
</evidence>
<feature type="transmembrane region" description="Helical" evidence="1">
    <location>
        <begin position="7"/>
        <end position="26"/>
    </location>
</feature>
<dbReference type="RefSeq" id="WP_204374900.1">
    <property type="nucleotide sequence ID" value="NZ_LGIA01000046.1"/>
</dbReference>
<keyword evidence="1" id="KW-1133">Transmembrane helix</keyword>
<keyword evidence="3" id="KW-1185">Reference proteome</keyword>
<dbReference type="STRING" id="1409788.NC99_11020"/>
<dbReference type="EMBL" id="LGIA01000046">
    <property type="protein sequence ID" value="KOH46077.1"/>
    <property type="molecule type" value="Genomic_DNA"/>
</dbReference>
<name>A0A0L8VD21_9BACT</name>
<evidence type="ECO:0000313" key="3">
    <source>
        <dbReference type="Proteomes" id="UP000036958"/>
    </source>
</evidence>
<accession>A0A0L8VD21</accession>
<protein>
    <submittedName>
        <fullName evidence="2">Uncharacterized protein</fullName>
    </submittedName>
</protein>
<comment type="caution">
    <text evidence="2">The sequence shown here is derived from an EMBL/GenBank/DDBJ whole genome shotgun (WGS) entry which is preliminary data.</text>
</comment>
<reference evidence="3" key="1">
    <citation type="submission" date="2015-07" db="EMBL/GenBank/DDBJ databases">
        <title>Genome sequencing of Sunxiuqinia dokdonensis strain SK.</title>
        <authorList>
            <person name="Ahn S."/>
            <person name="Kim B.-C."/>
        </authorList>
    </citation>
    <scope>NUCLEOTIDE SEQUENCE [LARGE SCALE GENOMIC DNA]</scope>
    <source>
        <strain evidence="3">SK</strain>
    </source>
</reference>
<dbReference type="Proteomes" id="UP000036958">
    <property type="component" value="Unassembled WGS sequence"/>
</dbReference>
<evidence type="ECO:0000256" key="1">
    <source>
        <dbReference type="SAM" id="Phobius"/>
    </source>
</evidence>
<organism evidence="2 3">
    <name type="scientific">Sunxiuqinia dokdonensis</name>
    <dbReference type="NCBI Taxonomy" id="1409788"/>
    <lineage>
        <taxon>Bacteria</taxon>
        <taxon>Pseudomonadati</taxon>
        <taxon>Bacteroidota</taxon>
        <taxon>Bacteroidia</taxon>
        <taxon>Marinilabiliales</taxon>
        <taxon>Prolixibacteraceae</taxon>
        <taxon>Sunxiuqinia</taxon>
    </lineage>
</organism>
<keyword evidence="1" id="KW-0472">Membrane</keyword>
<keyword evidence="1" id="KW-0812">Transmembrane</keyword>
<sequence length="137" mass="15594">MAKNIKIIIIGLIILAIVASLIFVSFKIEGPGTLIGGLAVLWAGAKSKIFGSNNTEDKIEKIKADHHLKRDEWQTAKEEYDSKFRLLQAQMQYIDYKSALISEKISHLDEYQKKKIEEIEHADSDQLLKLLNERSNP</sequence>
<gene>
    <name evidence="2" type="ORF">NC99_11020</name>
</gene>